<evidence type="ECO:0008006" key="5">
    <source>
        <dbReference type="Google" id="ProtNLM"/>
    </source>
</evidence>
<keyword evidence="4" id="KW-1185">Reference proteome</keyword>
<comment type="caution">
    <text evidence="3">The sequence shown here is derived from an EMBL/GenBank/DDBJ whole genome shotgun (WGS) entry which is preliminary data.</text>
</comment>
<evidence type="ECO:0000313" key="4">
    <source>
        <dbReference type="Proteomes" id="UP001530400"/>
    </source>
</evidence>
<dbReference type="Proteomes" id="UP001530400">
    <property type="component" value="Unassembled WGS sequence"/>
</dbReference>
<keyword evidence="2" id="KW-0560">Oxidoreductase</keyword>
<sequence>MALKVIRVTGLAYLLLATLWLLFNVINSVQTKRQSSLPSSSSLTSVHAGDKTTEMPPIDKLIARNGTIIGDISFLLDFAIIAFPKSGTTFMKDYLNSSSETWLYEKEFCIKSTKDLQRFVYTYHEMHVKLKQSTHNKQIKFGLKCPGVLYRNDIQIYRQYFPNAKLLVGLRHPVCWFESFYNYQSWRNVTMPPTTELMGACTLHGKVCTDRARFHSALARLGLTEMDSEDEIALLFGSRYNNASNNVIRRRASQLVRIPNQLFLYEVRQIHDTQVSKELSSDIEQYIQLKQELPEIVSYTQNKSRSINICEEEHSKVRKLLVEHGRDAANWIREYLAKSPNVVVSSTDSFFSFLNDWSSDPCIGT</sequence>
<dbReference type="PANTHER" id="PTHR43765:SF2">
    <property type="entry name" value="2-DEHYDROPANTOATE 2-REDUCTASE"/>
    <property type="match status" value="1"/>
</dbReference>
<name>A0ABD3R084_9STRA</name>
<reference evidence="3 4" key="1">
    <citation type="submission" date="2024-10" db="EMBL/GenBank/DDBJ databases">
        <title>Updated reference genomes for cyclostephanoid diatoms.</title>
        <authorList>
            <person name="Roberts W.R."/>
            <person name="Alverson A.J."/>
        </authorList>
    </citation>
    <scope>NUCLEOTIDE SEQUENCE [LARGE SCALE GENOMIC DNA]</scope>
    <source>
        <strain evidence="3 4">AJA010-31</strain>
    </source>
</reference>
<evidence type="ECO:0000256" key="2">
    <source>
        <dbReference type="ARBA" id="ARBA00023002"/>
    </source>
</evidence>
<keyword evidence="1" id="KW-0521">NADP</keyword>
<dbReference type="InterPro" id="IPR050838">
    <property type="entry name" value="Ketopantoate_reductase"/>
</dbReference>
<dbReference type="Gene3D" id="3.40.50.300">
    <property type="entry name" value="P-loop containing nucleotide triphosphate hydrolases"/>
    <property type="match status" value="1"/>
</dbReference>
<evidence type="ECO:0000313" key="3">
    <source>
        <dbReference type="EMBL" id="KAL3804731.1"/>
    </source>
</evidence>
<dbReference type="InterPro" id="IPR027417">
    <property type="entry name" value="P-loop_NTPase"/>
</dbReference>
<dbReference type="AlphaFoldDB" id="A0ABD3R084"/>
<protein>
    <recommendedName>
        <fullName evidence="5">Sulfotransferase</fullName>
    </recommendedName>
</protein>
<gene>
    <name evidence="3" type="ORF">ACHAWO_011456</name>
</gene>
<dbReference type="PANTHER" id="PTHR43765">
    <property type="entry name" value="2-DEHYDROPANTOATE 2-REDUCTASE-RELATED"/>
    <property type="match status" value="1"/>
</dbReference>
<dbReference type="GO" id="GO:0016491">
    <property type="term" value="F:oxidoreductase activity"/>
    <property type="evidence" value="ECO:0007669"/>
    <property type="project" value="UniProtKB-KW"/>
</dbReference>
<dbReference type="SUPFAM" id="SSF52540">
    <property type="entry name" value="P-loop containing nucleoside triphosphate hydrolases"/>
    <property type="match status" value="1"/>
</dbReference>
<dbReference type="EMBL" id="JALLPJ020000032">
    <property type="protein sequence ID" value="KAL3804731.1"/>
    <property type="molecule type" value="Genomic_DNA"/>
</dbReference>
<proteinExistence type="predicted"/>
<organism evidence="3 4">
    <name type="scientific">Cyclotella atomus</name>
    <dbReference type="NCBI Taxonomy" id="382360"/>
    <lineage>
        <taxon>Eukaryota</taxon>
        <taxon>Sar</taxon>
        <taxon>Stramenopiles</taxon>
        <taxon>Ochrophyta</taxon>
        <taxon>Bacillariophyta</taxon>
        <taxon>Coscinodiscophyceae</taxon>
        <taxon>Thalassiosirophycidae</taxon>
        <taxon>Stephanodiscales</taxon>
        <taxon>Stephanodiscaceae</taxon>
        <taxon>Cyclotella</taxon>
    </lineage>
</organism>
<accession>A0ABD3R084</accession>
<evidence type="ECO:0000256" key="1">
    <source>
        <dbReference type="ARBA" id="ARBA00022857"/>
    </source>
</evidence>